<keyword evidence="6" id="KW-1185">Reference proteome</keyword>
<comment type="caution">
    <text evidence="5">The sequence shown here is derived from an EMBL/GenBank/DDBJ whole genome shotgun (WGS) entry which is preliminary data.</text>
</comment>
<dbReference type="PANTHER" id="PTHR45138">
    <property type="entry name" value="REGULATORY COMPONENTS OF SENSORY TRANSDUCTION SYSTEM"/>
    <property type="match status" value="1"/>
</dbReference>
<dbReference type="InterPro" id="IPR043128">
    <property type="entry name" value="Rev_trsase/Diguanyl_cyclase"/>
</dbReference>
<keyword evidence="3" id="KW-0472">Membrane</keyword>
<keyword evidence="3" id="KW-1133">Transmembrane helix</keyword>
<dbReference type="Pfam" id="PF00990">
    <property type="entry name" value="GGDEF"/>
    <property type="match status" value="1"/>
</dbReference>
<dbReference type="InterPro" id="IPR029787">
    <property type="entry name" value="Nucleotide_cyclase"/>
</dbReference>
<dbReference type="EMBL" id="JBHUMV010000006">
    <property type="protein sequence ID" value="MFD2755258.1"/>
    <property type="molecule type" value="Genomic_DNA"/>
</dbReference>
<keyword evidence="3" id="KW-0812">Transmembrane</keyword>
<dbReference type="SMART" id="SM00267">
    <property type="entry name" value="GGDEF"/>
    <property type="match status" value="1"/>
</dbReference>
<dbReference type="InterPro" id="IPR000160">
    <property type="entry name" value="GGDEF_dom"/>
</dbReference>
<evidence type="ECO:0000256" key="3">
    <source>
        <dbReference type="SAM" id="Phobius"/>
    </source>
</evidence>
<dbReference type="Gene3D" id="3.30.70.270">
    <property type="match status" value="1"/>
</dbReference>
<dbReference type="Proteomes" id="UP001597463">
    <property type="component" value="Unassembled WGS sequence"/>
</dbReference>
<feature type="transmembrane region" description="Helical" evidence="3">
    <location>
        <begin position="6"/>
        <end position="28"/>
    </location>
</feature>
<reference evidence="6" key="1">
    <citation type="journal article" date="2019" name="Int. J. Syst. Evol. Microbiol.">
        <title>The Global Catalogue of Microorganisms (GCM) 10K type strain sequencing project: providing services to taxonomists for standard genome sequencing and annotation.</title>
        <authorList>
            <consortium name="The Broad Institute Genomics Platform"/>
            <consortium name="The Broad Institute Genome Sequencing Center for Infectious Disease"/>
            <person name="Wu L."/>
            <person name="Ma J."/>
        </authorList>
    </citation>
    <scope>NUCLEOTIDE SEQUENCE [LARGE SCALE GENOMIC DNA]</scope>
    <source>
        <strain evidence="6">TISTR 1906</strain>
    </source>
</reference>
<feature type="transmembrane region" description="Helical" evidence="3">
    <location>
        <begin position="124"/>
        <end position="140"/>
    </location>
</feature>
<sequence>MSKELNIVFLIFNPIMSAFFAAGFYLLWRTQKKSRFIAILVFSYLMRALCFLILYVSLKYSDMVLRQISNAMILITTALLVIAYAQRSHQAPRFKLLAFIFTVTMAGLQYFMSMDSGLQERGVVINLGLFAIFLVFLGHIRKAGDENPVAQFLGIQVVIAGAMTLARPLIILGSAFFEMDYPDFYWIFTSVSDAIVSVALAVGIFAVMASDVMEKIKAEALTDSLSGLLNRRGFEKRADAVLFGETSDRPAAMVMCDLDHFKKINDSFGHLAGDRVIRAFSDKLKENAPPRTLIGRLGGEEFAVFLMADNSLSARKYAQDVQASFNAISAGLVNGEMHPTASFGIAYANEGDGLFHLLDRSDRALYQAKKQGRNCICEAEADSGQAGVPALPELRPA</sequence>
<feature type="domain" description="GGDEF" evidence="4">
    <location>
        <begin position="249"/>
        <end position="381"/>
    </location>
</feature>
<dbReference type="CDD" id="cd01949">
    <property type="entry name" value="GGDEF"/>
    <property type="match status" value="1"/>
</dbReference>
<proteinExistence type="predicted"/>
<feature type="transmembrane region" description="Helical" evidence="3">
    <location>
        <begin position="64"/>
        <end position="84"/>
    </location>
</feature>
<feature type="transmembrane region" description="Helical" evidence="3">
    <location>
        <begin position="96"/>
        <end position="112"/>
    </location>
</feature>
<dbReference type="RefSeq" id="WP_066478389.1">
    <property type="nucleotide sequence ID" value="NZ_BCNT01000008.1"/>
</dbReference>
<feature type="transmembrane region" description="Helical" evidence="3">
    <location>
        <begin position="35"/>
        <end position="58"/>
    </location>
</feature>
<dbReference type="PROSITE" id="PS50887">
    <property type="entry name" value="GGDEF"/>
    <property type="match status" value="1"/>
</dbReference>
<dbReference type="NCBIfam" id="TIGR00254">
    <property type="entry name" value="GGDEF"/>
    <property type="match status" value="1"/>
</dbReference>
<evidence type="ECO:0000256" key="1">
    <source>
        <dbReference type="ARBA" id="ARBA00012528"/>
    </source>
</evidence>
<organism evidence="5 6">
    <name type="scientific">Comamonas terrae</name>
    <dbReference type="NCBI Taxonomy" id="673548"/>
    <lineage>
        <taxon>Bacteria</taxon>
        <taxon>Pseudomonadati</taxon>
        <taxon>Pseudomonadota</taxon>
        <taxon>Betaproteobacteria</taxon>
        <taxon>Burkholderiales</taxon>
        <taxon>Comamonadaceae</taxon>
        <taxon>Comamonas</taxon>
    </lineage>
</organism>
<accession>A0ABW5UNQ9</accession>
<dbReference type="EC" id="2.7.7.65" evidence="1"/>
<dbReference type="SUPFAM" id="SSF55073">
    <property type="entry name" value="Nucleotide cyclase"/>
    <property type="match status" value="1"/>
</dbReference>
<feature type="transmembrane region" description="Helical" evidence="3">
    <location>
        <begin position="184"/>
        <end position="207"/>
    </location>
</feature>
<name>A0ABW5UNQ9_9BURK</name>
<dbReference type="PANTHER" id="PTHR45138:SF9">
    <property type="entry name" value="DIGUANYLATE CYCLASE DGCM-RELATED"/>
    <property type="match status" value="1"/>
</dbReference>
<feature type="transmembrane region" description="Helical" evidence="3">
    <location>
        <begin position="152"/>
        <end position="172"/>
    </location>
</feature>
<comment type="catalytic activity">
    <reaction evidence="2">
        <text>2 GTP = 3',3'-c-di-GMP + 2 diphosphate</text>
        <dbReference type="Rhea" id="RHEA:24898"/>
        <dbReference type="ChEBI" id="CHEBI:33019"/>
        <dbReference type="ChEBI" id="CHEBI:37565"/>
        <dbReference type="ChEBI" id="CHEBI:58805"/>
        <dbReference type="EC" id="2.7.7.65"/>
    </reaction>
</comment>
<protein>
    <recommendedName>
        <fullName evidence="1">diguanylate cyclase</fullName>
        <ecNumber evidence="1">2.7.7.65</ecNumber>
    </recommendedName>
</protein>
<evidence type="ECO:0000256" key="2">
    <source>
        <dbReference type="ARBA" id="ARBA00034247"/>
    </source>
</evidence>
<evidence type="ECO:0000259" key="4">
    <source>
        <dbReference type="PROSITE" id="PS50887"/>
    </source>
</evidence>
<gene>
    <name evidence="5" type="ORF">ACFSW6_14265</name>
</gene>
<evidence type="ECO:0000313" key="5">
    <source>
        <dbReference type="EMBL" id="MFD2755258.1"/>
    </source>
</evidence>
<evidence type="ECO:0000313" key="6">
    <source>
        <dbReference type="Proteomes" id="UP001597463"/>
    </source>
</evidence>
<dbReference type="InterPro" id="IPR050469">
    <property type="entry name" value="Diguanylate_Cyclase"/>
</dbReference>